<sequence length="244" mass="26678">MSTTLIQSMIRKLPQSVLSSNIACSYSRPSVGIIQGNGWKNGTTINNFKRLSCSAYVEVEEEEVKDSHRPMGDLFHLQKISKERLLSKSASIRRTFGPQDNAQALLTLGGPSLAENSSFDPQYDRAREWIHHHAVGPTVQSPVLLTGLVGALVEAALPSSIVTSSTMTQVRPLIVGLEVEAKIIVQSVGQNNTSTDSETKTIRDDRFQRDSGYEITLGTQVTRVRDGAIIAEGNHSVWIADYGL</sequence>
<dbReference type="EMBL" id="HBHI01016172">
    <property type="protein sequence ID" value="CAD9676040.1"/>
    <property type="molecule type" value="Transcribed_RNA"/>
</dbReference>
<protein>
    <submittedName>
        <fullName evidence="1">Uncharacterized protein</fullName>
    </submittedName>
</protein>
<gene>
    <name evidence="1" type="ORF">EANT1437_LOCUS8315</name>
</gene>
<proteinExistence type="predicted"/>
<evidence type="ECO:0000313" key="1">
    <source>
        <dbReference type="EMBL" id="CAD9676040.1"/>
    </source>
</evidence>
<reference evidence="1" key="1">
    <citation type="submission" date="2021-01" db="EMBL/GenBank/DDBJ databases">
        <authorList>
            <person name="Corre E."/>
            <person name="Pelletier E."/>
            <person name="Niang G."/>
            <person name="Scheremetjew M."/>
            <person name="Finn R."/>
            <person name="Kale V."/>
            <person name="Holt S."/>
            <person name="Cochrane G."/>
            <person name="Meng A."/>
            <person name="Brown T."/>
            <person name="Cohen L."/>
        </authorList>
    </citation>
    <scope>NUCLEOTIDE SEQUENCE</scope>
    <source>
        <strain evidence="1">CCMP1452</strain>
    </source>
</reference>
<accession>A0A7S2RPL8</accession>
<dbReference type="AlphaFoldDB" id="A0A7S2RPL8"/>
<organism evidence="1">
    <name type="scientific">Eucampia antarctica</name>
    <dbReference type="NCBI Taxonomy" id="49252"/>
    <lineage>
        <taxon>Eukaryota</taxon>
        <taxon>Sar</taxon>
        <taxon>Stramenopiles</taxon>
        <taxon>Ochrophyta</taxon>
        <taxon>Bacillariophyta</taxon>
        <taxon>Mediophyceae</taxon>
        <taxon>Biddulphiophycidae</taxon>
        <taxon>Hemiaulales</taxon>
        <taxon>Hemiaulaceae</taxon>
        <taxon>Eucampia</taxon>
    </lineage>
</organism>
<name>A0A7S2RPL8_9STRA</name>